<reference evidence="6 7" key="1">
    <citation type="submission" date="2019-08" db="EMBL/GenBank/DDBJ databases">
        <title>Lentzea from Indian Himalayas.</title>
        <authorList>
            <person name="Mandal S."/>
            <person name="Mallick Gupta A."/>
            <person name="Maiti P.K."/>
            <person name="Sarkar J."/>
            <person name="Mandal S."/>
        </authorList>
    </citation>
    <scope>NUCLEOTIDE SEQUENCE [LARGE SCALE GENOMIC DNA]</scope>
    <source>
        <strain evidence="6 7">PSKA42</strain>
    </source>
</reference>
<sequence length="234" mass="25608">MPLVVGDVLHTLQSCSDCKTILYSCPVNQPGESLRDRKKRRTRAALERATVRLAAERGYDHVTVEEIAAEADVSVRTFFNYFASKDEALIGADPEAGPRMAERILAASDEVTPFEAYRQSVLAEITDELNNARDLWLLRKEVLMQRPDLLVRAFANSAESERLLANAVGRRAGLPESDLYPRLLVAAGSAAFRCAVTRWALDDSVALGDLVGDALELFGTGLAHVPPHHHEGGS</sequence>
<evidence type="ECO:0000259" key="5">
    <source>
        <dbReference type="PROSITE" id="PS50977"/>
    </source>
</evidence>
<organism evidence="6 7">
    <name type="scientific">Lentzea indica</name>
    <dbReference type="NCBI Taxonomy" id="2604800"/>
    <lineage>
        <taxon>Bacteria</taxon>
        <taxon>Bacillati</taxon>
        <taxon>Actinomycetota</taxon>
        <taxon>Actinomycetes</taxon>
        <taxon>Pseudonocardiales</taxon>
        <taxon>Pseudonocardiaceae</taxon>
        <taxon>Lentzea</taxon>
    </lineage>
</organism>
<dbReference type="Gene3D" id="1.10.10.60">
    <property type="entry name" value="Homeodomain-like"/>
    <property type="match status" value="1"/>
</dbReference>
<feature type="domain" description="HTH tetR-type" evidence="5">
    <location>
        <begin position="40"/>
        <end position="100"/>
    </location>
</feature>
<dbReference type="InterPro" id="IPR009057">
    <property type="entry name" value="Homeodomain-like_sf"/>
</dbReference>
<gene>
    <name evidence="6" type="ORF">FXN61_22830</name>
</gene>
<dbReference type="InterPro" id="IPR001647">
    <property type="entry name" value="HTH_TetR"/>
</dbReference>
<dbReference type="InterPro" id="IPR041347">
    <property type="entry name" value="MftR_C"/>
</dbReference>
<dbReference type="Proteomes" id="UP001515943">
    <property type="component" value="Unassembled WGS sequence"/>
</dbReference>
<evidence type="ECO:0000256" key="1">
    <source>
        <dbReference type="ARBA" id="ARBA00023015"/>
    </source>
</evidence>
<keyword evidence="1" id="KW-0805">Transcription regulation</keyword>
<dbReference type="SUPFAM" id="SSF46689">
    <property type="entry name" value="Homeodomain-like"/>
    <property type="match status" value="1"/>
</dbReference>
<comment type="caution">
    <text evidence="6">The sequence shown here is derived from an EMBL/GenBank/DDBJ whole genome shotgun (WGS) entry which is preliminary data.</text>
</comment>
<evidence type="ECO:0000256" key="3">
    <source>
        <dbReference type="ARBA" id="ARBA00023163"/>
    </source>
</evidence>
<dbReference type="PANTHER" id="PTHR30055:SF238">
    <property type="entry name" value="MYCOFACTOCIN BIOSYNTHESIS TRANSCRIPTIONAL REGULATOR MFTR-RELATED"/>
    <property type="match status" value="1"/>
</dbReference>
<dbReference type="Gene3D" id="1.10.357.10">
    <property type="entry name" value="Tetracycline Repressor, domain 2"/>
    <property type="match status" value="1"/>
</dbReference>
<dbReference type="PANTHER" id="PTHR30055">
    <property type="entry name" value="HTH-TYPE TRANSCRIPTIONAL REGULATOR RUTR"/>
    <property type="match status" value="1"/>
</dbReference>
<dbReference type="PROSITE" id="PS01081">
    <property type="entry name" value="HTH_TETR_1"/>
    <property type="match status" value="1"/>
</dbReference>
<keyword evidence="3" id="KW-0804">Transcription</keyword>
<name>A0ABX1FL00_9PSEU</name>
<dbReference type="InterPro" id="IPR050109">
    <property type="entry name" value="HTH-type_TetR-like_transc_reg"/>
</dbReference>
<evidence type="ECO:0000256" key="4">
    <source>
        <dbReference type="PROSITE-ProRule" id="PRU00335"/>
    </source>
</evidence>
<dbReference type="Pfam" id="PF00440">
    <property type="entry name" value="TetR_N"/>
    <property type="match status" value="1"/>
</dbReference>
<dbReference type="EMBL" id="VSRL01000085">
    <property type="protein sequence ID" value="NKE59487.1"/>
    <property type="molecule type" value="Genomic_DNA"/>
</dbReference>
<dbReference type="Pfam" id="PF17754">
    <property type="entry name" value="TetR_C_14"/>
    <property type="match status" value="1"/>
</dbReference>
<feature type="DNA-binding region" description="H-T-H motif" evidence="4">
    <location>
        <begin position="63"/>
        <end position="82"/>
    </location>
</feature>
<accession>A0ABX1FL00</accession>
<keyword evidence="7" id="KW-1185">Reference proteome</keyword>
<evidence type="ECO:0000313" key="7">
    <source>
        <dbReference type="Proteomes" id="UP001515943"/>
    </source>
</evidence>
<dbReference type="PROSITE" id="PS50977">
    <property type="entry name" value="HTH_TETR_2"/>
    <property type="match status" value="1"/>
</dbReference>
<dbReference type="InterPro" id="IPR023772">
    <property type="entry name" value="DNA-bd_HTH_TetR-type_CS"/>
</dbReference>
<evidence type="ECO:0000256" key="2">
    <source>
        <dbReference type="ARBA" id="ARBA00023125"/>
    </source>
</evidence>
<evidence type="ECO:0000313" key="6">
    <source>
        <dbReference type="EMBL" id="NKE59487.1"/>
    </source>
</evidence>
<keyword evidence="2 4" id="KW-0238">DNA-binding</keyword>
<protein>
    <submittedName>
        <fullName evidence="6">TetR family transcriptional regulator</fullName>
    </submittedName>
</protein>
<proteinExistence type="predicted"/>